<keyword evidence="2" id="KW-1185">Reference proteome</keyword>
<evidence type="ECO:0000313" key="2">
    <source>
        <dbReference type="Proteomes" id="UP000299102"/>
    </source>
</evidence>
<dbReference type="Proteomes" id="UP000299102">
    <property type="component" value="Unassembled WGS sequence"/>
</dbReference>
<comment type="caution">
    <text evidence="1">The sequence shown here is derived from an EMBL/GenBank/DDBJ whole genome shotgun (WGS) entry which is preliminary data.</text>
</comment>
<reference evidence="1 2" key="1">
    <citation type="journal article" date="2019" name="Commun. Biol.">
        <title>The bagworm genome reveals a unique fibroin gene that provides high tensile strength.</title>
        <authorList>
            <person name="Kono N."/>
            <person name="Nakamura H."/>
            <person name="Ohtoshi R."/>
            <person name="Tomita M."/>
            <person name="Numata K."/>
            <person name="Arakawa K."/>
        </authorList>
    </citation>
    <scope>NUCLEOTIDE SEQUENCE [LARGE SCALE GENOMIC DNA]</scope>
</reference>
<evidence type="ECO:0000313" key="1">
    <source>
        <dbReference type="EMBL" id="GBP08825.1"/>
    </source>
</evidence>
<gene>
    <name evidence="1" type="ORF">EVAR_73258_1</name>
</gene>
<protein>
    <submittedName>
        <fullName evidence="1">Uncharacterized protein</fullName>
    </submittedName>
</protein>
<name>A0A4C1T3S1_EUMVA</name>
<organism evidence="1 2">
    <name type="scientific">Eumeta variegata</name>
    <name type="common">Bagworm moth</name>
    <name type="synonym">Eumeta japonica</name>
    <dbReference type="NCBI Taxonomy" id="151549"/>
    <lineage>
        <taxon>Eukaryota</taxon>
        <taxon>Metazoa</taxon>
        <taxon>Ecdysozoa</taxon>
        <taxon>Arthropoda</taxon>
        <taxon>Hexapoda</taxon>
        <taxon>Insecta</taxon>
        <taxon>Pterygota</taxon>
        <taxon>Neoptera</taxon>
        <taxon>Endopterygota</taxon>
        <taxon>Lepidoptera</taxon>
        <taxon>Glossata</taxon>
        <taxon>Ditrysia</taxon>
        <taxon>Tineoidea</taxon>
        <taxon>Psychidae</taxon>
        <taxon>Oiketicinae</taxon>
        <taxon>Eumeta</taxon>
    </lineage>
</organism>
<dbReference type="AlphaFoldDB" id="A0A4C1T3S1"/>
<accession>A0A4C1T3S1</accession>
<proteinExistence type="predicted"/>
<feature type="non-terminal residue" evidence="1">
    <location>
        <position position="84"/>
    </location>
</feature>
<dbReference type="EMBL" id="BGZK01008545">
    <property type="protein sequence ID" value="GBP08825.1"/>
    <property type="molecule type" value="Genomic_DNA"/>
</dbReference>
<sequence length="84" mass="9389">MMERRCATETHSQDRTQQQKLLPHICILRAALTTLSAPNSSEDLRTSLQDEARAHIKLEITSSYCKASDRCVAIRDCNGETIVG</sequence>